<keyword evidence="2" id="KW-1185">Reference proteome</keyword>
<protein>
    <recommendedName>
        <fullName evidence="3">Metallothionein</fullName>
    </recommendedName>
</protein>
<accession>A0ABU2ATN2</accession>
<dbReference type="EMBL" id="JAVDYD010000001">
    <property type="protein sequence ID" value="MDR7340579.1"/>
    <property type="molecule type" value="Genomic_DNA"/>
</dbReference>
<evidence type="ECO:0008006" key="3">
    <source>
        <dbReference type="Google" id="ProtNLM"/>
    </source>
</evidence>
<proteinExistence type="predicted"/>
<name>A0ABU2ATN2_9ACTN</name>
<evidence type="ECO:0000313" key="2">
    <source>
        <dbReference type="Proteomes" id="UP001183604"/>
    </source>
</evidence>
<gene>
    <name evidence="1" type="ORF">J2S69_004298</name>
</gene>
<comment type="caution">
    <text evidence="1">The sequence shown here is derived from an EMBL/GenBank/DDBJ whole genome shotgun (WGS) entry which is preliminary data.</text>
</comment>
<sequence>MNTTEECCNCCNDDACRCAGEDCCHGCCEK</sequence>
<evidence type="ECO:0000313" key="1">
    <source>
        <dbReference type="EMBL" id="MDR7340579.1"/>
    </source>
</evidence>
<dbReference type="Proteomes" id="UP001183604">
    <property type="component" value="Unassembled WGS sequence"/>
</dbReference>
<reference evidence="1 2" key="1">
    <citation type="submission" date="2023-07" db="EMBL/GenBank/DDBJ databases">
        <title>Sequencing the genomes of 1000 actinobacteria strains.</title>
        <authorList>
            <person name="Klenk H.-P."/>
        </authorList>
    </citation>
    <scope>NUCLEOTIDE SEQUENCE [LARGE SCALE GENOMIC DNA]</scope>
    <source>
        <strain evidence="1 2">DSM 44724</strain>
    </source>
</reference>
<organism evidence="1 2">
    <name type="scientific">Glycomyces lechevalierae</name>
    <dbReference type="NCBI Taxonomy" id="256034"/>
    <lineage>
        <taxon>Bacteria</taxon>
        <taxon>Bacillati</taxon>
        <taxon>Actinomycetota</taxon>
        <taxon>Actinomycetes</taxon>
        <taxon>Glycomycetales</taxon>
        <taxon>Glycomycetaceae</taxon>
        <taxon>Glycomyces</taxon>
    </lineage>
</organism>